<proteinExistence type="predicted"/>
<feature type="transmembrane region" description="Helical" evidence="8">
    <location>
        <begin position="207"/>
        <end position="224"/>
    </location>
</feature>
<feature type="chain" id="PRO_5002251227" description="Cytochrome b561 domain-containing protein" evidence="9">
    <location>
        <begin position="24"/>
        <end position="308"/>
    </location>
</feature>
<reference evidence="11 12" key="1">
    <citation type="submission" date="2015-01" db="EMBL/GenBank/DDBJ databases">
        <title>The Genome Sequence of Exophiala oligosperma CBS72588.</title>
        <authorList>
            <consortium name="The Broad Institute Genomics Platform"/>
            <person name="Cuomo C."/>
            <person name="de Hoog S."/>
            <person name="Gorbushina A."/>
            <person name="Stielow B."/>
            <person name="Teixiera M."/>
            <person name="Abouelleil A."/>
            <person name="Chapman S.B."/>
            <person name="Priest M."/>
            <person name="Young S.K."/>
            <person name="Wortman J."/>
            <person name="Nusbaum C."/>
            <person name="Birren B."/>
        </authorList>
    </citation>
    <scope>NUCLEOTIDE SEQUENCE [LARGE SCALE GENOMIC DNA]</scope>
    <source>
        <strain evidence="11 12">CBS 72588</strain>
    </source>
</reference>
<feature type="region of interest" description="Disordered" evidence="7">
    <location>
        <begin position="274"/>
        <end position="308"/>
    </location>
</feature>
<feature type="region of interest" description="Disordered" evidence="7">
    <location>
        <begin position="29"/>
        <end position="62"/>
    </location>
</feature>
<comment type="subcellular location">
    <subcellularLocation>
        <location evidence="1">Membrane</location>
    </subcellularLocation>
</comment>
<dbReference type="AlphaFoldDB" id="A0A0D2D7F1"/>
<dbReference type="InterPro" id="IPR006593">
    <property type="entry name" value="Cyt_b561/ferric_Rdtase_TM"/>
</dbReference>
<evidence type="ECO:0000256" key="1">
    <source>
        <dbReference type="ARBA" id="ARBA00004370"/>
    </source>
</evidence>
<feature type="compositionally biased region" description="Gly residues" evidence="7">
    <location>
        <begin position="46"/>
        <end position="55"/>
    </location>
</feature>
<feature type="compositionally biased region" description="Low complexity" evidence="7">
    <location>
        <begin position="33"/>
        <end position="45"/>
    </location>
</feature>
<dbReference type="PANTHER" id="PTHR47797:SF1">
    <property type="entry name" value="CYTOCHROME B561 DOMAIN-CONTAINING PROTEIN-RELATED"/>
    <property type="match status" value="1"/>
</dbReference>
<dbReference type="EMBL" id="KN847340">
    <property type="protein sequence ID" value="KIW39053.1"/>
    <property type="molecule type" value="Genomic_DNA"/>
</dbReference>
<keyword evidence="2" id="KW-0813">Transport</keyword>
<keyword evidence="3 8" id="KW-0812">Transmembrane</keyword>
<dbReference type="HOGENOM" id="CLU_065428_0_0_1"/>
<dbReference type="CDD" id="cd08760">
    <property type="entry name" value="Cyt_b561_FRRS1_like"/>
    <property type="match status" value="1"/>
</dbReference>
<evidence type="ECO:0000313" key="12">
    <source>
        <dbReference type="Proteomes" id="UP000053342"/>
    </source>
</evidence>
<feature type="signal peptide" evidence="9">
    <location>
        <begin position="1"/>
        <end position="23"/>
    </location>
</feature>
<gene>
    <name evidence="11" type="ORF">PV06_08867</name>
</gene>
<keyword evidence="9" id="KW-0732">Signal</keyword>
<dbReference type="RefSeq" id="XP_016259269.1">
    <property type="nucleotide sequence ID" value="XM_016410247.1"/>
</dbReference>
<evidence type="ECO:0000313" key="11">
    <source>
        <dbReference type="EMBL" id="KIW39053.1"/>
    </source>
</evidence>
<evidence type="ECO:0000256" key="9">
    <source>
        <dbReference type="SAM" id="SignalP"/>
    </source>
</evidence>
<dbReference type="Proteomes" id="UP000053342">
    <property type="component" value="Unassembled WGS sequence"/>
</dbReference>
<dbReference type="VEuPathDB" id="FungiDB:PV06_08867"/>
<keyword evidence="12" id="KW-1185">Reference proteome</keyword>
<evidence type="ECO:0000256" key="5">
    <source>
        <dbReference type="ARBA" id="ARBA00022989"/>
    </source>
</evidence>
<protein>
    <recommendedName>
        <fullName evidence="10">Cytochrome b561 domain-containing protein</fullName>
    </recommendedName>
</protein>
<dbReference type="GO" id="GO:0016020">
    <property type="term" value="C:membrane"/>
    <property type="evidence" value="ECO:0007669"/>
    <property type="project" value="UniProtKB-SubCell"/>
</dbReference>
<dbReference type="PANTHER" id="PTHR47797">
    <property type="entry name" value="DEHYDROGENASE, PUTATIVE (AFU_ORTHOLOGUE AFUA_8G05805)-RELATED"/>
    <property type="match status" value="1"/>
</dbReference>
<keyword evidence="5 8" id="KW-1133">Transmembrane helix</keyword>
<evidence type="ECO:0000256" key="7">
    <source>
        <dbReference type="SAM" id="MobiDB-lite"/>
    </source>
</evidence>
<organism evidence="11 12">
    <name type="scientific">Exophiala oligosperma</name>
    <dbReference type="NCBI Taxonomy" id="215243"/>
    <lineage>
        <taxon>Eukaryota</taxon>
        <taxon>Fungi</taxon>
        <taxon>Dikarya</taxon>
        <taxon>Ascomycota</taxon>
        <taxon>Pezizomycotina</taxon>
        <taxon>Eurotiomycetes</taxon>
        <taxon>Chaetothyriomycetidae</taxon>
        <taxon>Chaetothyriales</taxon>
        <taxon>Herpotrichiellaceae</taxon>
        <taxon>Exophiala</taxon>
    </lineage>
</organism>
<dbReference type="OrthoDB" id="19261at2759"/>
<feature type="compositionally biased region" description="Basic and acidic residues" evidence="7">
    <location>
        <begin position="274"/>
        <end position="288"/>
    </location>
</feature>
<dbReference type="STRING" id="215243.A0A0D2D7F1"/>
<accession>A0A0D2D7F1</accession>
<dbReference type="SMART" id="SM00665">
    <property type="entry name" value="B561"/>
    <property type="match status" value="1"/>
</dbReference>
<feature type="transmembrane region" description="Helical" evidence="8">
    <location>
        <begin position="244"/>
        <end position="265"/>
    </location>
</feature>
<evidence type="ECO:0000256" key="3">
    <source>
        <dbReference type="ARBA" id="ARBA00022692"/>
    </source>
</evidence>
<evidence type="ECO:0000256" key="4">
    <source>
        <dbReference type="ARBA" id="ARBA00022982"/>
    </source>
</evidence>
<feature type="transmembrane region" description="Helical" evidence="8">
    <location>
        <begin position="158"/>
        <end position="176"/>
    </location>
</feature>
<keyword evidence="6 8" id="KW-0472">Membrane</keyword>
<sequence>MAPSTSITSILLSTALLVTTTKASWGGFGSGNGDNPWSNGDNNNNDGGGGDGNGNSGSSSSSGSTFGQGSLFSSAGEFDKATHILIAHAVLASLVWVLFIPSLAILLRLNIKNPIILRIHAVGQVLSYTLFIAAAGLGIWLAEQFKDYGVWNDPHPRMGLAVLALAFFQPILGYVHHRIYKKRAAKVEARQRTKAPGRTPIGRTHLWLGRILIVLGIVTGGLGIKLASESPFQTDSQSRTAKIVYAVIAAVMFASYLFFVVAFEIRRARHVGQERQTRGDAAAARKETGPLPSYDESEESLGRSTRYR</sequence>
<name>A0A0D2D7F1_9EURO</name>
<evidence type="ECO:0000256" key="2">
    <source>
        <dbReference type="ARBA" id="ARBA00022448"/>
    </source>
</evidence>
<dbReference type="Gene3D" id="1.20.120.1770">
    <property type="match status" value="1"/>
</dbReference>
<feature type="domain" description="Cytochrome b561" evidence="10">
    <location>
        <begin position="52"/>
        <end position="262"/>
    </location>
</feature>
<dbReference type="GeneID" id="27360941"/>
<evidence type="ECO:0000259" key="10">
    <source>
        <dbReference type="PROSITE" id="PS50939"/>
    </source>
</evidence>
<feature type="transmembrane region" description="Helical" evidence="8">
    <location>
        <begin position="84"/>
        <end position="107"/>
    </location>
</feature>
<keyword evidence="4" id="KW-0249">Electron transport</keyword>
<evidence type="ECO:0000256" key="6">
    <source>
        <dbReference type="ARBA" id="ARBA00023136"/>
    </source>
</evidence>
<feature type="transmembrane region" description="Helical" evidence="8">
    <location>
        <begin position="119"/>
        <end position="142"/>
    </location>
</feature>
<evidence type="ECO:0000256" key="8">
    <source>
        <dbReference type="SAM" id="Phobius"/>
    </source>
</evidence>
<dbReference type="PROSITE" id="PS50939">
    <property type="entry name" value="CYTOCHROME_B561"/>
    <property type="match status" value="1"/>
</dbReference>